<evidence type="ECO:0000313" key="7">
    <source>
        <dbReference type="EMBL" id="TWI73266.1"/>
    </source>
</evidence>
<evidence type="ECO:0000313" key="8">
    <source>
        <dbReference type="Proteomes" id="UP000318307"/>
    </source>
</evidence>
<keyword evidence="4" id="KW-0408">Iron</keyword>
<dbReference type="AlphaFoldDB" id="A0A562RXX6"/>
<keyword evidence="3" id="KW-0560">Oxidoreductase</keyword>
<sequence length="182" mass="21157">MVSIMQVDRSFIREVEERSGQRFGACFHCMACSGGCPVSDIMDYLPNQIVRMMQLGLRKEVLESRAIWVCVGCYSCVSQCPNRIHIPYMMDALRELALEEGVKIGEPDIWTFHREFLKQVDKRGRVYELEFMARYKLSTMSLFSDMGSGMKMLLNGRLELFPHTVKKLHEVRKIREVCYGKK</sequence>
<dbReference type="PANTHER" id="PTHR43255">
    <property type="entry name" value="IRON-SULFUR-BINDING OXIDOREDUCTASE FADF-RELATED-RELATED"/>
    <property type="match status" value="1"/>
</dbReference>
<dbReference type="InterPro" id="IPR017896">
    <property type="entry name" value="4Fe4S_Fe-S-bd"/>
</dbReference>
<dbReference type="PANTHER" id="PTHR43255:SF1">
    <property type="entry name" value="IRON-SULFUR-BINDING OXIDOREDUCTASE FADF-RELATED"/>
    <property type="match status" value="1"/>
</dbReference>
<dbReference type="PROSITE" id="PS00198">
    <property type="entry name" value="4FE4S_FER_1"/>
    <property type="match status" value="1"/>
</dbReference>
<evidence type="ECO:0000256" key="3">
    <source>
        <dbReference type="ARBA" id="ARBA00023002"/>
    </source>
</evidence>
<proteinExistence type="predicted"/>
<dbReference type="InterPro" id="IPR051460">
    <property type="entry name" value="HdrC_iron-sulfur_subunit"/>
</dbReference>
<dbReference type="Pfam" id="PF13183">
    <property type="entry name" value="Fer4_8"/>
    <property type="match status" value="1"/>
</dbReference>
<dbReference type="GO" id="GO:0051539">
    <property type="term" value="F:4 iron, 4 sulfur cluster binding"/>
    <property type="evidence" value="ECO:0007669"/>
    <property type="project" value="UniProtKB-KW"/>
</dbReference>
<dbReference type="EMBL" id="VLLC01000008">
    <property type="protein sequence ID" value="TWI73266.1"/>
    <property type="molecule type" value="Genomic_DNA"/>
</dbReference>
<comment type="caution">
    <text evidence="7">The sequence shown here is derived from an EMBL/GenBank/DDBJ whole genome shotgun (WGS) entry which is preliminary data.</text>
</comment>
<keyword evidence="2" id="KW-0479">Metal-binding</keyword>
<dbReference type="InterPro" id="IPR017900">
    <property type="entry name" value="4Fe4S_Fe_S_CS"/>
</dbReference>
<dbReference type="Proteomes" id="UP000318307">
    <property type="component" value="Unassembled WGS sequence"/>
</dbReference>
<keyword evidence="1" id="KW-0004">4Fe-4S</keyword>
<dbReference type="GO" id="GO:0016491">
    <property type="term" value="F:oxidoreductase activity"/>
    <property type="evidence" value="ECO:0007669"/>
    <property type="project" value="UniProtKB-KW"/>
</dbReference>
<evidence type="ECO:0000256" key="1">
    <source>
        <dbReference type="ARBA" id="ARBA00022485"/>
    </source>
</evidence>
<keyword evidence="5" id="KW-0411">Iron-sulfur</keyword>
<dbReference type="SUPFAM" id="SSF46548">
    <property type="entry name" value="alpha-helical ferredoxin"/>
    <property type="match status" value="1"/>
</dbReference>
<feature type="domain" description="4Fe-4S ferredoxin-type" evidence="6">
    <location>
        <begin position="25"/>
        <end position="84"/>
    </location>
</feature>
<dbReference type="InterPro" id="IPR009051">
    <property type="entry name" value="Helical_ferredxn"/>
</dbReference>
<accession>A0A562RXX6</accession>
<evidence type="ECO:0000256" key="4">
    <source>
        <dbReference type="ARBA" id="ARBA00023004"/>
    </source>
</evidence>
<reference evidence="7 8" key="1">
    <citation type="submission" date="2019-07" db="EMBL/GenBank/DDBJ databases">
        <title>Genome sequencing of 100 strains of the haloalkaliphilic chemolithoautotrophic sulfur-oxidizing bacterium Thioalkalivibrio.</title>
        <authorList>
            <person name="Muyzer G."/>
        </authorList>
    </citation>
    <scope>NUCLEOTIDE SEQUENCE [LARGE SCALE GENOMIC DNA]</scope>
    <source>
        <strain evidence="7 8">ASO4-4</strain>
    </source>
</reference>
<evidence type="ECO:0000256" key="5">
    <source>
        <dbReference type="ARBA" id="ARBA00023014"/>
    </source>
</evidence>
<dbReference type="GO" id="GO:0046872">
    <property type="term" value="F:metal ion binding"/>
    <property type="evidence" value="ECO:0007669"/>
    <property type="project" value="UniProtKB-KW"/>
</dbReference>
<gene>
    <name evidence="7" type="ORF">LZ24_01355</name>
</gene>
<keyword evidence="8" id="KW-1185">Reference proteome</keyword>
<dbReference type="OrthoDB" id="9769677at2"/>
<evidence type="ECO:0000259" key="6">
    <source>
        <dbReference type="Pfam" id="PF13183"/>
    </source>
</evidence>
<organism evidence="7 8">
    <name type="scientific">Desulfobotulus alkaliphilus</name>
    <dbReference type="NCBI Taxonomy" id="622671"/>
    <lineage>
        <taxon>Bacteria</taxon>
        <taxon>Pseudomonadati</taxon>
        <taxon>Thermodesulfobacteriota</taxon>
        <taxon>Desulfobacteria</taxon>
        <taxon>Desulfobacterales</taxon>
        <taxon>Desulfobacteraceae</taxon>
        <taxon>Desulfobotulus</taxon>
    </lineage>
</organism>
<dbReference type="Gene3D" id="1.10.1060.10">
    <property type="entry name" value="Alpha-helical ferredoxin"/>
    <property type="match status" value="1"/>
</dbReference>
<dbReference type="GO" id="GO:0005886">
    <property type="term" value="C:plasma membrane"/>
    <property type="evidence" value="ECO:0007669"/>
    <property type="project" value="TreeGrafter"/>
</dbReference>
<name>A0A562RXX6_9BACT</name>
<evidence type="ECO:0000256" key="2">
    <source>
        <dbReference type="ARBA" id="ARBA00022723"/>
    </source>
</evidence>
<protein>
    <submittedName>
        <fullName evidence="7">Heterodisulfide reductase subunit B/heterodisulfide reductase subunit C</fullName>
    </submittedName>
</protein>